<comment type="caution">
    <text evidence="2">The sequence shown here is derived from an EMBL/GenBank/DDBJ whole genome shotgun (WGS) entry which is preliminary data.</text>
</comment>
<proteinExistence type="predicted"/>
<evidence type="ECO:0000313" key="3">
    <source>
        <dbReference type="Proteomes" id="UP000592294"/>
    </source>
</evidence>
<dbReference type="InterPro" id="IPR006311">
    <property type="entry name" value="TAT_signal"/>
</dbReference>
<dbReference type="RefSeq" id="WP_176978080.1">
    <property type="nucleotide sequence ID" value="NZ_JABZEO010000020.1"/>
</dbReference>
<feature type="chain" id="PRO_5032585491" evidence="1">
    <location>
        <begin position="30"/>
        <end position="102"/>
    </location>
</feature>
<evidence type="ECO:0000256" key="1">
    <source>
        <dbReference type="SAM" id="SignalP"/>
    </source>
</evidence>
<protein>
    <submittedName>
        <fullName evidence="2">ABC transporter substrate-binding protein</fullName>
    </submittedName>
</protein>
<reference evidence="2 3" key="1">
    <citation type="submission" date="2020-06" db="EMBL/GenBank/DDBJ databases">
        <title>Whole-genome sequence of Allochromatium humboldtianum DSM 21881, type strain.</title>
        <authorList>
            <person name="Kyndt J.A."/>
            <person name="Meyer T.E."/>
        </authorList>
    </citation>
    <scope>NUCLEOTIDE SEQUENCE [LARGE SCALE GENOMIC DNA]</scope>
    <source>
        <strain evidence="2 3">DSM 21881</strain>
    </source>
</reference>
<dbReference type="SUPFAM" id="SSF53850">
    <property type="entry name" value="Periplasmic binding protein-like II"/>
    <property type="match status" value="1"/>
</dbReference>
<dbReference type="PANTHER" id="PTHR30024">
    <property type="entry name" value="ALIPHATIC SULFONATES-BINDING PROTEIN-RELATED"/>
    <property type="match status" value="1"/>
</dbReference>
<accession>A0A850R9H1</accession>
<dbReference type="Gene3D" id="3.40.190.10">
    <property type="entry name" value="Periplasmic binding protein-like II"/>
    <property type="match status" value="1"/>
</dbReference>
<gene>
    <name evidence="2" type="ORF">HW932_19190</name>
</gene>
<dbReference type="Pfam" id="PF13379">
    <property type="entry name" value="NMT1_2"/>
    <property type="match status" value="1"/>
</dbReference>
<feature type="signal peptide" evidence="1">
    <location>
        <begin position="1"/>
        <end position="29"/>
    </location>
</feature>
<dbReference type="PANTHER" id="PTHR30024:SF43">
    <property type="entry name" value="BLL4572 PROTEIN"/>
    <property type="match status" value="1"/>
</dbReference>
<keyword evidence="3" id="KW-1185">Reference proteome</keyword>
<organism evidence="2 3">
    <name type="scientific">Allochromatium humboldtianum</name>
    <dbReference type="NCBI Taxonomy" id="504901"/>
    <lineage>
        <taxon>Bacteria</taxon>
        <taxon>Pseudomonadati</taxon>
        <taxon>Pseudomonadota</taxon>
        <taxon>Gammaproteobacteria</taxon>
        <taxon>Chromatiales</taxon>
        <taxon>Chromatiaceae</taxon>
        <taxon>Allochromatium</taxon>
    </lineage>
</organism>
<feature type="non-terminal residue" evidence="2">
    <location>
        <position position="102"/>
    </location>
</feature>
<name>A0A850R9H1_9GAMM</name>
<evidence type="ECO:0000313" key="2">
    <source>
        <dbReference type="EMBL" id="NVZ11379.1"/>
    </source>
</evidence>
<dbReference type="AlphaFoldDB" id="A0A850R9H1"/>
<dbReference type="PROSITE" id="PS51318">
    <property type="entry name" value="TAT"/>
    <property type="match status" value="1"/>
</dbReference>
<keyword evidence="1" id="KW-0732">Signal</keyword>
<dbReference type="Proteomes" id="UP000592294">
    <property type="component" value="Unassembled WGS sequence"/>
</dbReference>
<sequence length="102" mass="11146">MSTTLDRLRREFLRLSALLTAATALPAWAAPADDAVRIGYLPITDSSPLLIAHARGLFEAEGLTAEAPRLFRSWAQLVEAFMAGQVNVVHLLSPITVWARYG</sequence>
<dbReference type="EMBL" id="JABZEO010000020">
    <property type="protein sequence ID" value="NVZ11379.1"/>
    <property type="molecule type" value="Genomic_DNA"/>
</dbReference>